<dbReference type="EMBL" id="JAUSVS010000001">
    <property type="protein sequence ID" value="MDQ0463003.1"/>
    <property type="molecule type" value="Genomic_DNA"/>
</dbReference>
<protein>
    <recommendedName>
        <fullName evidence="3">Phasin domain-containing protein</fullName>
    </recommendedName>
</protein>
<name>A0ABU0IPA0_9CAUL</name>
<accession>A0ABU0IPA0</accession>
<proteinExistence type="predicted"/>
<evidence type="ECO:0000313" key="2">
    <source>
        <dbReference type="Proteomes" id="UP001228905"/>
    </source>
</evidence>
<evidence type="ECO:0000313" key="1">
    <source>
        <dbReference type="EMBL" id="MDQ0463003.1"/>
    </source>
</evidence>
<evidence type="ECO:0008006" key="3">
    <source>
        <dbReference type="Google" id="ProtNLM"/>
    </source>
</evidence>
<organism evidence="1 2">
    <name type="scientific">Caulobacter ginsengisoli</name>
    <dbReference type="NCBI Taxonomy" id="400775"/>
    <lineage>
        <taxon>Bacteria</taxon>
        <taxon>Pseudomonadati</taxon>
        <taxon>Pseudomonadota</taxon>
        <taxon>Alphaproteobacteria</taxon>
        <taxon>Caulobacterales</taxon>
        <taxon>Caulobacteraceae</taxon>
        <taxon>Caulobacter</taxon>
    </lineage>
</organism>
<dbReference type="RefSeq" id="WP_307346152.1">
    <property type="nucleotide sequence ID" value="NZ_JAUSVS010000001.1"/>
</dbReference>
<sequence>MATDLSTFNPANAQALFQEITSQVSGDATAWWNTNSTLVAGYIKSLSEAAIQTQLALAEGRIDQATATQILGMQKTAFTQTLQFSQYMTLALAQQVENTVFKVVGWAIYNKTGFNLFPTLVQPKPAAT</sequence>
<gene>
    <name evidence="1" type="ORF">QO010_000751</name>
</gene>
<dbReference type="Proteomes" id="UP001228905">
    <property type="component" value="Unassembled WGS sequence"/>
</dbReference>
<keyword evidence="2" id="KW-1185">Reference proteome</keyword>
<reference evidence="1 2" key="1">
    <citation type="submission" date="2023-07" db="EMBL/GenBank/DDBJ databases">
        <title>Genomic Encyclopedia of Type Strains, Phase IV (KMG-IV): sequencing the most valuable type-strain genomes for metagenomic binning, comparative biology and taxonomic classification.</title>
        <authorList>
            <person name="Goeker M."/>
        </authorList>
    </citation>
    <scope>NUCLEOTIDE SEQUENCE [LARGE SCALE GENOMIC DNA]</scope>
    <source>
        <strain evidence="1 2">DSM 18695</strain>
    </source>
</reference>
<comment type="caution">
    <text evidence="1">The sequence shown here is derived from an EMBL/GenBank/DDBJ whole genome shotgun (WGS) entry which is preliminary data.</text>
</comment>